<keyword evidence="5 13" id="KW-0808">Transferase</keyword>
<keyword evidence="8 13" id="KW-0479">Metal-binding</keyword>
<keyword evidence="4 13" id="KW-0004">4Fe-4S</keyword>
<dbReference type="EMBL" id="JACIEC010000001">
    <property type="protein sequence ID" value="MBB4142863.1"/>
    <property type="molecule type" value="Genomic_DNA"/>
</dbReference>
<dbReference type="SMART" id="SM00876">
    <property type="entry name" value="BATS"/>
    <property type="match status" value="1"/>
</dbReference>
<evidence type="ECO:0000313" key="17">
    <source>
        <dbReference type="Proteomes" id="UP000519897"/>
    </source>
</evidence>
<accession>A0A7W6LEJ2</accession>
<comment type="similarity">
    <text evidence="2 13">Belongs to the radical SAM superfamily. Biotin synthase family.</text>
</comment>
<evidence type="ECO:0000256" key="13">
    <source>
        <dbReference type="HAMAP-Rule" id="MF_01694"/>
    </source>
</evidence>
<evidence type="ECO:0000256" key="1">
    <source>
        <dbReference type="ARBA" id="ARBA00004942"/>
    </source>
</evidence>
<evidence type="ECO:0000256" key="6">
    <source>
        <dbReference type="ARBA" id="ARBA00022691"/>
    </source>
</evidence>
<dbReference type="InterPro" id="IPR058240">
    <property type="entry name" value="rSAM_sf"/>
</dbReference>
<evidence type="ECO:0000256" key="8">
    <source>
        <dbReference type="ARBA" id="ARBA00022723"/>
    </source>
</evidence>
<evidence type="ECO:0000256" key="10">
    <source>
        <dbReference type="ARBA" id="ARBA00023004"/>
    </source>
</evidence>
<dbReference type="CDD" id="cd01335">
    <property type="entry name" value="Radical_SAM"/>
    <property type="match status" value="1"/>
</dbReference>
<dbReference type="InterPro" id="IPR007197">
    <property type="entry name" value="rSAM"/>
</dbReference>
<dbReference type="PROSITE" id="PS51918">
    <property type="entry name" value="RADICAL_SAM"/>
    <property type="match status" value="1"/>
</dbReference>
<dbReference type="GO" id="GO:0005506">
    <property type="term" value="F:iron ion binding"/>
    <property type="evidence" value="ECO:0007669"/>
    <property type="project" value="UniProtKB-UniRule"/>
</dbReference>
<dbReference type="PANTHER" id="PTHR22976:SF2">
    <property type="entry name" value="BIOTIN SYNTHASE, MITOCHONDRIAL"/>
    <property type="match status" value="1"/>
</dbReference>
<evidence type="ECO:0000256" key="9">
    <source>
        <dbReference type="ARBA" id="ARBA00022756"/>
    </source>
</evidence>
<name>A0A7W6LEJ2_9HYPH</name>
<dbReference type="SFLD" id="SFLDG01060">
    <property type="entry name" value="BATS_domain_containing"/>
    <property type="match status" value="1"/>
</dbReference>
<dbReference type="PANTHER" id="PTHR22976">
    <property type="entry name" value="BIOTIN SYNTHASE"/>
    <property type="match status" value="1"/>
</dbReference>
<dbReference type="SFLD" id="SFLDF00272">
    <property type="entry name" value="biotin_synthase"/>
    <property type="match status" value="1"/>
</dbReference>
<evidence type="ECO:0000256" key="2">
    <source>
        <dbReference type="ARBA" id="ARBA00010765"/>
    </source>
</evidence>
<sequence>MDSGIVRGYEGRSKAGSPDIRLDWTVEEILAVHQLPLLELVGRANAVHREHHDPNKVQKASLLSIKTGGCPENCAYCPQSAHHREVDLTKDRLMDPAKVIGLAAKAKAAGAERFCMGAAWREVRDGKDFDAVVQMVEGVRDLGMEACVTLGMLKPHHAARLAAAGLTAYNHNLDTSPEFYSEIITTRTYEDRLETLATVRSYGIDLCCGGIIGMGESLRDRASMLHVLSTMNPHPESVPINALVPVEGTPLGHRTPIDPLELVRMVATARIVMPTSTVRLSAGRSSLNREAQILCLIAGANSVFYGDKLLTTPNAELGEDAALFGAIGAEVQDTASI</sequence>
<comment type="cofactor">
    <cofactor evidence="14">
        <name>[2Fe-2S] cluster</name>
        <dbReference type="ChEBI" id="CHEBI:190135"/>
    </cofactor>
    <text evidence="14">Binds 1 [2Fe-2S] cluster. The cluster is coordinated with 3 cysteines and 1 arginine.</text>
</comment>
<dbReference type="GO" id="GO:0051537">
    <property type="term" value="F:2 iron, 2 sulfur cluster binding"/>
    <property type="evidence" value="ECO:0007669"/>
    <property type="project" value="UniProtKB-KW"/>
</dbReference>
<dbReference type="InterPro" id="IPR006638">
    <property type="entry name" value="Elp3/MiaA/NifB-like_rSAM"/>
</dbReference>
<dbReference type="AlphaFoldDB" id="A0A7W6LEJ2"/>
<feature type="binding site" evidence="13 14">
    <location>
        <position position="77"/>
    </location>
    <ligand>
        <name>[4Fe-4S] cluster</name>
        <dbReference type="ChEBI" id="CHEBI:49883"/>
        <note>4Fe-4S-S-AdoMet</note>
    </ligand>
</feature>
<dbReference type="Pfam" id="PF06968">
    <property type="entry name" value="BATS"/>
    <property type="match status" value="1"/>
</dbReference>
<feature type="binding site" evidence="13 14">
    <location>
        <position position="115"/>
    </location>
    <ligand>
        <name>[2Fe-2S] cluster</name>
        <dbReference type="ChEBI" id="CHEBI:190135"/>
    </ligand>
</feature>
<feature type="binding site" evidence="13 14">
    <location>
        <position position="279"/>
    </location>
    <ligand>
        <name>[2Fe-2S] cluster</name>
        <dbReference type="ChEBI" id="CHEBI:190135"/>
    </ligand>
</feature>
<feature type="binding site" evidence="13 14">
    <location>
        <position position="147"/>
    </location>
    <ligand>
        <name>[2Fe-2S] cluster</name>
        <dbReference type="ChEBI" id="CHEBI:190135"/>
    </ligand>
</feature>
<feature type="binding site" evidence="13 14">
    <location>
        <position position="74"/>
    </location>
    <ligand>
        <name>[4Fe-4S] cluster</name>
        <dbReference type="ChEBI" id="CHEBI:49883"/>
        <note>4Fe-4S-S-AdoMet</note>
    </ligand>
</feature>
<dbReference type="NCBIfam" id="TIGR00433">
    <property type="entry name" value="bioB"/>
    <property type="match status" value="1"/>
</dbReference>
<keyword evidence="9 13" id="KW-0093">Biotin biosynthesis</keyword>
<comment type="cofactor">
    <cofactor evidence="13">
        <name>[2Fe-2S] cluster</name>
        <dbReference type="ChEBI" id="CHEBI:190135"/>
    </cofactor>
    <text evidence="13">Binds 1 [2Fe-2S] cluster. The cluster is coordinated with 3 cysteines and 1 arginine.</text>
</comment>
<keyword evidence="7 13" id="KW-0001">2Fe-2S</keyword>
<evidence type="ECO:0000259" key="15">
    <source>
        <dbReference type="PROSITE" id="PS51918"/>
    </source>
</evidence>
<feature type="binding site" evidence="13 14">
    <location>
        <position position="207"/>
    </location>
    <ligand>
        <name>[2Fe-2S] cluster</name>
        <dbReference type="ChEBI" id="CHEBI:190135"/>
    </ligand>
</feature>
<dbReference type="SMART" id="SM00729">
    <property type="entry name" value="Elp3"/>
    <property type="match status" value="1"/>
</dbReference>
<evidence type="ECO:0000256" key="14">
    <source>
        <dbReference type="PIRSR" id="PIRSR001619-1"/>
    </source>
</evidence>
<dbReference type="RefSeq" id="WP_246251454.1">
    <property type="nucleotide sequence ID" value="NZ_CP049250.1"/>
</dbReference>
<evidence type="ECO:0000256" key="7">
    <source>
        <dbReference type="ARBA" id="ARBA00022714"/>
    </source>
</evidence>
<dbReference type="InterPro" id="IPR013785">
    <property type="entry name" value="Aldolase_TIM"/>
</dbReference>
<organism evidence="16 17">
    <name type="scientific">Rhizobium rhizoryzae</name>
    <dbReference type="NCBI Taxonomy" id="451876"/>
    <lineage>
        <taxon>Bacteria</taxon>
        <taxon>Pseudomonadati</taxon>
        <taxon>Pseudomonadota</taxon>
        <taxon>Alphaproteobacteria</taxon>
        <taxon>Hyphomicrobiales</taxon>
        <taxon>Rhizobiaceae</taxon>
        <taxon>Rhizobium/Agrobacterium group</taxon>
        <taxon>Rhizobium</taxon>
    </lineage>
</organism>
<comment type="pathway">
    <text evidence="1 13">Cofactor biosynthesis; biotin biosynthesis; biotin from 7,8-diaminononanoate: step 2/2.</text>
</comment>
<gene>
    <name evidence="13" type="primary">bioB</name>
    <name evidence="16" type="ORF">GGQ72_001362</name>
</gene>
<dbReference type="InterPro" id="IPR024177">
    <property type="entry name" value="Biotin_synthase"/>
</dbReference>
<feature type="domain" description="Radical SAM core" evidence="15">
    <location>
        <begin position="55"/>
        <end position="284"/>
    </location>
</feature>
<evidence type="ECO:0000256" key="12">
    <source>
        <dbReference type="ARBA" id="ARBA00051157"/>
    </source>
</evidence>
<comment type="caution">
    <text evidence="16">The sequence shown here is derived from an EMBL/GenBank/DDBJ whole genome shotgun (WGS) entry which is preliminary data.</text>
</comment>
<keyword evidence="11 13" id="KW-0411">Iron-sulfur</keyword>
<evidence type="ECO:0000313" key="16">
    <source>
        <dbReference type="EMBL" id="MBB4142863.1"/>
    </source>
</evidence>
<dbReference type="Gene3D" id="3.20.20.70">
    <property type="entry name" value="Aldolase class I"/>
    <property type="match status" value="1"/>
</dbReference>
<keyword evidence="17" id="KW-1185">Reference proteome</keyword>
<dbReference type="Proteomes" id="UP000519897">
    <property type="component" value="Unassembled WGS sequence"/>
</dbReference>
<dbReference type="SUPFAM" id="SSF102114">
    <property type="entry name" value="Radical SAM enzymes"/>
    <property type="match status" value="1"/>
</dbReference>
<protein>
    <recommendedName>
        <fullName evidence="3 13">Biotin synthase</fullName>
        <ecNumber evidence="3 13">2.8.1.6</ecNumber>
    </recommendedName>
</protein>
<dbReference type="Pfam" id="PF04055">
    <property type="entry name" value="Radical_SAM"/>
    <property type="match status" value="1"/>
</dbReference>
<dbReference type="SFLD" id="SFLDS00029">
    <property type="entry name" value="Radical_SAM"/>
    <property type="match status" value="1"/>
</dbReference>
<evidence type="ECO:0000256" key="11">
    <source>
        <dbReference type="ARBA" id="ARBA00023014"/>
    </source>
</evidence>
<dbReference type="InterPro" id="IPR010722">
    <property type="entry name" value="BATS_dom"/>
</dbReference>
<dbReference type="GO" id="GO:0009102">
    <property type="term" value="P:biotin biosynthetic process"/>
    <property type="evidence" value="ECO:0007669"/>
    <property type="project" value="UniProtKB-UniRule"/>
</dbReference>
<dbReference type="PIRSF" id="PIRSF001619">
    <property type="entry name" value="Biotin_synth"/>
    <property type="match status" value="1"/>
</dbReference>
<dbReference type="UniPathway" id="UPA00078">
    <property type="reaction ID" value="UER00162"/>
</dbReference>
<dbReference type="SFLD" id="SFLDG01278">
    <property type="entry name" value="biotin_synthase_like"/>
    <property type="match status" value="1"/>
</dbReference>
<comment type="subunit">
    <text evidence="13">Homodimer.</text>
</comment>
<dbReference type="GO" id="GO:0004076">
    <property type="term" value="F:biotin synthase activity"/>
    <property type="evidence" value="ECO:0007669"/>
    <property type="project" value="UniProtKB-UniRule"/>
</dbReference>
<dbReference type="GO" id="GO:0051539">
    <property type="term" value="F:4 iron, 4 sulfur cluster binding"/>
    <property type="evidence" value="ECO:0007669"/>
    <property type="project" value="UniProtKB-KW"/>
</dbReference>
<evidence type="ECO:0000256" key="3">
    <source>
        <dbReference type="ARBA" id="ARBA00012236"/>
    </source>
</evidence>
<comment type="cofactor">
    <cofactor evidence="13 14">
        <name>[4Fe-4S] cluster</name>
        <dbReference type="ChEBI" id="CHEBI:49883"/>
    </cofactor>
    <text evidence="13 14">Binds 1 [4Fe-4S] cluster. The cluster is coordinated with 3 cysteines and an exchangeable S-adenosyl-L-methionine.</text>
</comment>
<keyword evidence="10 13" id="KW-0408">Iron</keyword>
<dbReference type="EC" id="2.8.1.6" evidence="3 13"/>
<evidence type="ECO:0000256" key="5">
    <source>
        <dbReference type="ARBA" id="ARBA00022679"/>
    </source>
</evidence>
<comment type="catalytic activity">
    <reaction evidence="12 13">
        <text>(4R,5S)-dethiobiotin + (sulfur carrier)-SH + 2 reduced [2Fe-2S]-[ferredoxin] + 2 S-adenosyl-L-methionine = (sulfur carrier)-H + biotin + 2 5'-deoxyadenosine + 2 L-methionine + 2 oxidized [2Fe-2S]-[ferredoxin]</text>
        <dbReference type="Rhea" id="RHEA:22060"/>
        <dbReference type="Rhea" id="RHEA-COMP:10000"/>
        <dbReference type="Rhea" id="RHEA-COMP:10001"/>
        <dbReference type="Rhea" id="RHEA-COMP:14737"/>
        <dbReference type="Rhea" id="RHEA-COMP:14739"/>
        <dbReference type="ChEBI" id="CHEBI:17319"/>
        <dbReference type="ChEBI" id="CHEBI:29917"/>
        <dbReference type="ChEBI" id="CHEBI:33737"/>
        <dbReference type="ChEBI" id="CHEBI:33738"/>
        <dbReference type="ChEBI" id="CHEBI:57586"/>
        <dbReference type="ChEBI" id="CHEBI:57844"/>
        <dbReference type="ChEBI" id="CHEBI:59789"/>
        <dbReference type="ChEBI" id="CHEBI:64428"/>
        <dbReference type="ChEBI" id="CHEBI:149473"/>
        <dbReference type="EC" id="2.8.1.6"/>
    </reaction>
</comment>
<dbReference type="InterPro" id="IPR002684">
    <property type="entry name" value="Biotin_synth/BioAB"/>
</dbReference>
<reference evidence="16 17" key="1">
    <citation type="submission" date="2020-08" db="EMBL/GenBank/DDBJ databases">
        <title>Genomic Encyclopedia of Type Strains, Phase IV (KMG-IV): sequencing the most valuable type-strain genomes for metagenomic binning, comparative biology and taxonomic classification.</title>
        <authorList>
            <person name="Goeker M."/>
        </authorList>
    </citation>
    <scope>NUCLEOTIDE SEQUENCE [LARGE SCALE GENOMIC DNA]</scope>
    <source>
        <strain evidence="16 17">DSM 29514</strain>
    </source>
</reference>
<comment type="function">
    <text evidence="13">Catalyzes the conversion of dethiobiotin (DTB) to biotin by the insertion of a sulfur atom into dethiobiotin via a radical-based mechanism.</text>
</comment>
<proteinExistence type="inferred from homology"/>
<keyword evidence="6 13" id="KW-0949">S-adenosyl-L-methionine</keyword>
<evidence type="ECO:0000256" key="4">
    <source>
        <dbReference type="ARBA" id="ARBA00022485"/>
    </source>
</evidence>
<feature type="binding site" evidence="13 14">
    <location>
        <position position="70"/>
    </location>
    <ligand>
        <name>[4Fe-4S] cluster</name>
        <dbReference type="ChEBI" id="CHEBI:49883"/>
        <note>4Fe-4S-S-AdoMet</note>
    </ligand>
</feature>
<dbReference type="HAMAP" id="MF_01694">
    <property type="entry name" value="BioB"/>
    <property type="match status" value="1"/>
</dbReference>